<keyword evidence="5 6" id="KW-0472">Membrane</keyword>
<reference evidence="8" key="1">
    <citation type="submission" date="2022-12" db="EMBL/GenBank/DDBJ databases">
        <title>Marinomonas 15G1-11 sp. nov, isolated from marine algae.</title>
        <authorList>
            <person name="Butt M."/>
            <person name="Choi D.G."/>
            <person name="Kim J.M."/>
            <person name="Lee J.K."/>
            <person name="Baek J.H."/>
            <person name="Jeon C.O."/>
        </authorList>
    </citation>
    <scope>NUCLEOTIDE SEQUENCE</scope>
    <source>
        <strain evidence="8">15G1-11</strain>
    </source>
</reference>
<keyword evidence="4 6" id="KW-1133">Transmembrane helix</keyword>
<gene>
    <name evidence="8" type="ORF">O1D97_16395</name>
</gene>
<keyword evidence="3 6" id="KW-0812">Transmembrane</keyword>
<evidence type="ECO:0000256" key="1">
    <source>
        <dbReference type="ARBA" id="ARBA00004651"/>
    </source>
</evidence>
<name>A0ABT4JXZ5_9GAMM</name>
<evidence type="ECO:0000313" key="8">
    <source>
        <dbReference type="EMBL" id="MCZ2723148.1"/>
    </source>
</evidence>
<comment type="caution">
    <text evidence="8">The sequence shown here is derived from an EMBL/GenBank/DDBJ whole genome shotgun (WGS) entry which is preliminary data.</text>
</comment>
<dbReference type="SUPFAM" id="SSF103481">
    <property type="entry name" value="Multidrug resistance efflux transporter EmrE"/>
    <property type="match status" value="1"/>
</dbReference>
<dbReference type="EMBL" id="JAPUBN010000020">
    <property type="protein sequence ID" value="MCZ2723148.1"/>
    <property type="molecule type" value="Genomic_DNA"/>
</dbReference>
<evidence type="ECO:0000256" key="4">
    <source>
        <dbReference type="ARBA" id="ARBA00022989"/>
    </source>
</evidence>
<dbReference type="InterPro" id="IPR000620">
    <property type="entry name" value="EamA_dom"/>
</dbReference>
<feature type="transmembrane region" description="Helical" evidence="6">
    <location>
        <begin position="113"/>
        <end position="131"/>
    </location>
</feature>
<dbReference type="PANTHER" id="PTHR32322">
    <property type="entry name" value="INNER MEMBRANE TRANSPORTER"/>
    <property type="match status" value="1"/>
</dbReference>
<dbReference type="PANTHER" id="PTHR32322:SF18">
    <property type="entry name" value="S-ADENOSYLMETHIONINE_S-ADENOSYLHOMOCYSTEINE TRANSPORTER"/>
    <property type="match status" value="1"/>
</dbReference>
<organism evidence="8 9">
    <name type="scientific">Marinomonas phaeophyticola</name>
    <dbReference type="NCBI Taxonomy" id="3004091"/>
    <lineage>
        <taxon>Bacteria</taxon>
        <taxon>Pseudomonadati</taxon>
        <taxon>Pseudomonadota</taxon>
        <taxon>Gammaproteobacteria</taxon>
        <taxon>Oceanospirillales</taxon>
        <taxon>Oceanospirillaceae</taxon>
        <taxon>Marinomonas</taxon>
    </lineage>
</organism>
<feature type="transmembrane region" description="Helical" evidence="6">
    <location>
        <begin position="143"/>
        <end position="161"/>
    </location>
</feature>
<keyword evidence="9" id="KW-1185">Reference proteome</keyword>
<feature type="domain" description="EamA" evidence="7">
    <location>
        <begin position="144"/>
        <end position="274"/>
    </location>
</feature>
<feature type="transmembrane region" description="Helical" evidence="6">
    <location>
        <begin position="233"/>
        <end position="252"/>
    </location>
</feature>
<dbReference type="Pfam" id="PF00892">
    <property type="entry name" value="EamA"/>
    <property type="match status" value="1"/>
</dbReference>
<feature type="transmembrane region" description="Helical" evidence="6">
    <location>
        <begin position="88"/>
        <end position="106"/>
    </location>
</feature>
<evidence type="ECO:0000256" key="6">
    <source>
        <dbReference type="SAM" id="Phobius"/>
    </source>
</evidence>
<comment type="subcellular location">
    <subcellularLocation>
        <location evidence="1">Cell membrane</location>
        <topology evidence="1">Multi-pass membrane protein</topology>
    </subcellularLocation>
</comment>
<keyword evidence="2" id="KW-1003">Cell membrane</keyword>
<evidence type="ECO:0000313" key="9">
    <source>
        <dbReference type="Proteomes" id="UP001149719"/>
    </source>
</evidence>
<dbReference type="InterPro" id="IPR037185">
    <property type="entry name" value="EmrE-like"/>
</dbReference>
<evidence type="ECO:0000256" key="5">
    <source>
        <dbReference type="ARBA" id="ARBA00023136"/>
    </source>
</evidence>
<evidence type="ECO:0000256" key="2">
    <source>
        <dbReference type="ARBA" id="ARBA00022475"/>
    </source>
</evidence>
<dbReference type="RefSeq" id="WP_269127242.1">
    <property type="nucleotide sequence ID" value="NZ_JAPUBN010000020.1"/>
</dbReference>
<feature type="transmembrane region" description="Helical" evidence="6">
    <location>
        <begin position="173"/>
        <end position="191"/>
    </location>
</feature>
<proteinExistence type="predicted"/>
<dbReference type="InterPro" id="IPR050638">
    <property type="entry name" value="AA-Vitamin_Transporters"/>
</dbReference>
<dbReference type="Proteomes" id="UP001149719">
    <property type="component" value="Unassembled WGS sequence"/>
</dbReference>
<evidence type="ECO:0000259" key="7">
    <source>
        <dbReference type="Pfam" id="PF00892"/>
    </source>
</evidence>
<sequence length="289" mass="31916">MSTFLGVLALVLWGLLALLGTLTLAIPAFQLLSMCFLISAFIMILKRLIQNKPLFTLPSLTAEQWLIGIVGLFGFHFCYFMALKFAPAIEVSLIVYSWPLLLTLFVATKTSRLSALVGGFLGFFGIAFIILKDNQINIEDEFIWGYLLSIICACIWSGYSWFLTKSNNEVEDVGWLSLGVALLALVSHLQFETGQWDLTWTQWLGVVLLGLGPVGGAFYLWDIGLKYGNQTLLASLSFSTPVLSSFILSAAGLNPWSFNIVIALSLIAIGAIIANKNLLGFLQRKQIRF</sequence>
<feature type="transmembrane region" description="Helical" evidence="6">
    <location>
        <begin position="203"/>
        <end position="221"/>
    </location>
</feature>
<accession>A0ABT4JXZ5</accession>
<protein>
    <submittedName>
        <fullName evidence="8">EamA family transporter</fullName>
    </submittedName>
</protein>
<feature type="transmembrane region" description="Helical" evidence="6">
    <location>
        <begin position="258"/>
        <end position="279"/>
    </location>
</feature>
<evidence type="ECO:0000256" key="3">
    <source>
        <dbReference type="ARBA" id="ARBA00022692"/>
    </source>
</evidence>